<evidence type="ECO:0000313" key="2">
    <source>
        <dbReference type="EMBL" id="MBP3191932.1"/>
    </source>
</evidence>
<reference evidence="2" key="1">
    <citation type="submission" date="2021-02" db="EMBL/GenBank/DDBJ databases">
        <title>Natronogracilivirga saccharolytica gen. nov. sp. nov. a new anaerobic, haloalkiliphilic carbohydrate-fermenting bacterium from soda lake and proposing of Cyclonatronumiaceae fam. nov. in the phylum Balneolaeota.</title>
        <authorList>
            <person name="Zhilina T.N."/>
            <person name="Sorokin D.Y."/>
            <person name="Zavarzina D.G."/>
            <person name="Toshchakov S.V."/>
            <person name="Kublanov I.V."/>
        </authorList>
    </citation>
    <scope>NUCLEOTIDE SEQUENCE</scope>
    <source>
        <strain evidence="2">Z-1702</strain>
    </source>
</reference>
<keyword evidence="3" id="KW-1185">Reference proteome</keyword>
<dbReference type="AlphaFoldDB" id="A0A8J7RIL1"/>
<dbReference type="EMBL" id="JAFIDN010000003">
    <property type="protein sequence ID" value="MBP3191932.1"/>
    <property type="molecule type" value="Genomic_DNA"/>
</dbReference>
<accession>A0A8J7RIL1</accession>
<evidence type="ECO:0000313" key="3">
    <source>
        <dbReference type="Proteomes" id="UP000673975"/>
    </source>
</evidence>
<gene>
    <name evidence="2" type="ORF">NATSA_04560</name>
</gene>
<dbReference type="Proteomes" id="UP000673975">
    <property type="component" value="Unassembled WGS sequence"/>
</dbReference>
<organism evidence="2 3">
    <name type="scientific">Natronogracilivirga saccharolytica</name>
    <dbReference type="NCBI Taxonomy" id="2812953"/>
    <lineage>
        <taxon>Bacteria</taxon>
        <taxon>Pseudomonadati</taxon>
        <taxon>Balneolota</taxon>
        <taxon>Balneolia</taxon>
        <taxon>Balneolales</taxon>
        <taxon>Cyclonatronaceae</taxon>
        <taxon>Natronogracilivirga</taxon>
    </lineage>
</organism>
<protein>
    <submittedName>
        <fullName evidence="2">Uncharacterized protein</fullName>
    </submittedName>
</protein>
<sequence>MNVSSLINSFQAQDTSRTTSLRQAAATAGPAKLTDEESRMIHREFSGTEEITFYNGSGESKQQMVAGRGQHLDTII</sequence>
<feature type="compositionally biased region" description="Polar residues" evidence="1">
    <location>
        <begin position="1"/>
        <end position="22"/>
    </location>
</feature>
<dbReference type="RefSeq" id="WP_210510833.1">
    <property type="nucleotide sequence ID" value="NZ_JAFIDN010000003.1"/>
</dbReference>
<feature type="region of interest" description="Disordered" evidence="1">
    <location>
        <begin position="1"/>
        <end position="36"/>
    </location>
</feature>
<proteinExistence type="predicted"/>
<comment type="caution">
    <text evidence="2">The sequence shown here is derived from an EMBL/GenBank/DDBJ whole genome shotgun (WGS) entry which is preliminary data.</text>
</comment>
<evidence type="ECO:0000256" key="1">
    <source>
        <dbReference type="SAM" id="MobiDB-lite"/>
    </source>
</evidence>
<name>A0A8J7RIL1_9BACT</name>